<protein>
    <submittedName>
        <fullName evidence="2">Uncharacterized protein</fullName>
    </submittedName>
</protein>
<dbReference type="PANTHER" id="PTHR10974">
    <property type="entry name" value="FI08016P-RELATED"/>
    <property type="match status" value="1"/>
</dbReference>
<dbReference type="Pfam" id="PF02995">
    <property type="entry name" value="DUF229"/>
    <property type="match status" value="1"/>
</dbReference>
<gene>
    <name evidence="2" type="ORF">Fcan01_21859</name>
</gene>
<dbReference type="OrthoDB" id="413313at2759"/>
<dbReference type="InterPro" id="IPR017850">
    <property type="entry name" value="Alkaline_phosphatase_core_sf"/>
</dbReference>
<evidence type="ECO:0000256" key="1">
    <source>
        <dbReference type="SAM" id="MobiDB-lite"/>
    </source>
</evidence>
<feature type="region of interest" description="Disordered" evidence="1">
    <location>
        <begin position="218"/>
        <end position="245"/>
    </location>
</feature>
<dbReference type="GO" id="GO:0005615">
    <property type="term" value="C:extracellular space"/>
    <property type="evidence" value="ECO:0007669"/>
    <property type="project" value="TreeGrafter"/>
</dbReference>
<dbReference type="PANTHER" id="PTHR10974:SF6">
    <property type="entry name" value="PROTEIN CBG19234"/>
    <property type="match status" value="1"/>
</dbReference>
<evidence type="ECO:0000313" key="3">
    <source>
        <dbReference type="Proteomes" id="UP000198287"/>
    </source>
</evidence>
<dbReference type="STRING" id="158441.A0A226DEC4"/>
<dbReference type="Gene3D" id="3.40.720.10">
    <property type="entry name" value="Alkaline Phosphatase, subunit A"/>
    <property type="match status" value="1"/>
</dbReference>
<proteinExistence type="predicted"/>
<dbReference type="EMBL" id="LNIX01000022">
    <property type="protein sequence ID" value="OXA43480.1"/>
    <property type="molecule type" value="Genomic_DNA"/>
</dbReference>
<organism evidence="2 3">
    <name type="scientific">Folsomia candida</name>
    <name type="common">Springtail</name>
    <dbReference type="NCBI Taxonomy" id="158441"/>
    <lineage>
        <taxon>Eukaryota</taxon>
        <taxon>Metazoa</taxon>
        <taxon>Ecdysozoa</taxon>
        <taxon>Arthropoda</taxon>
        <taxon>Hexapoda</taxon>
        <taxon>Collembola</taxon>
        <taxon>Entomobryomorpha</taxon>
        <taxon>Isotomoidea</taxon>
        <taxon>Isotomidae</taxon>
        <taxon>Proisotominae</taxon>
        <taxon>Folsomia</taxon>
    </lineage>
</organism>
<dbReference type="AlphaFoldDB" id="A0A226DEC4"/>
<dbReference type="InterPro" id="IPR004245">
    <property type="entry name" value="DUF229"/>
</dbReference>
<accession>A0A226DEC4</accession>
<keyword evidence="3" id="KW-1185">Reference proteome</keyword>
<dbReference type="CDD" id="cd16021">
    <property type="entry name" value="ALP_like"/>
    <property type="match status" value="1"/>
</dbReference>
<feature type="region of interest" description="Disordered" evidence="1">
    <location>
        <begin position="309"/>
        <end position="329"/>
    </location>
</feature>
<comment type="caution">
    <text evidence="2">The sequence shown here is derived from an EMBL/GenBank/DDBJ whole genome shotgun (WGS) entry which is preliminary data.</text>
</comment>
<feature type="compositionally biased region" description="Basic and acidic residues" evidence="1">
    <location>
        <begin position="218"/>
        <end position="228"/>
    </location>
</feature>
<reference evidence="2 3" key="1">
    <citation type="submission" date="2015-12" db="EMBL/GenBank/DDBJ databases">
        <title>The genome of Folsomia candida.</title>
        <authorList>
            <person name="Faddeeva A."/>
            <person name="Derks M.F."/>
            <person name="Anvar Y."/>
            <person name="Smit S."/>
            <person name="Van Straalen N."/>
            <person name="Roelofs D."/>
        </authorList>
    </citation>
    <scope>NUCLEOTIDE SEQUENCE [LARGE SCALE GENOMIC DNA]</scope>
    <source>
        <strain evidence="2 3">VU population</strain>
        <tissue evidence="2">Whole body</tissue>
    </source>
</reference>
<dbReference type="OMA" id="HWCLCLE"/>
<evidence type="ECO:0000313" key="2">
    <source>
        <dbReference type="EMBL" id="OXA43480.1"/>
    </source>
</evidence>
<dbReference type="Proteomes" id="UP000198287">
    <property type="component" value="Unassembled WGS sequence"/>
</dbReference>
<sequence length="723" mass="79962">MWRRILCRRGIRRLAALLATSFATLGLLAFLASDVYYNSPPPPRNYFVPEDEYSSLGHIVNTVNCHILNISAFHTSILPLLNGSTPGGLNCRGRDGVKQWTYVDAMKKILILNETALHSSGYSISSISCCYRSILRINQPLSNYGMDADSLIDISSTCRPLTGVVTSLSTPGDDFIRVSCTSKYWPFSGDTVYRAFHAAPFLQNDTVSSKRRAKLGWRRAEKKSSSHGDEDDESKMVSSSSAPPPNVILLGIDSMSRLSFERNMPKTRQTLKKLGAVEFYGYTKLGENTYPNAISFMTGYSSQDKLSTLKDDELSSSPEVEDESSSQPEVMARKEMDFGPCDFADSTKSLDSCPFAWKDFAKAGYLTAFLEDAPYLATYNYDKVGFLRPPVDFYLRPFMLGVSKLVARKAYYYLECLGGETVDELIHRYIRDILAGGRSVGLPAFIYAWLTNLAHGDLNGAQSGDEIYADFLKSLDLNDTILFFISDHGYRYGPIRQTFAGWYEDKLPNFWVYLPPGIRASHPKWADALALNAGRLTSPLDLHATLTHIMTTFSTSGAMQTEKSRRSTSTSRGGLSFFRPIPSDRKCSDAGIPENFCACEIPQKLEVRDPRLVSAALVALSELNNRLPKKKCAPLFLSSIHAGGLVRSSFSDSSGPSTSGSGRNNETIIVAFYTTPGGFLFEGNVQKVGETSLTLTGELLRMNKISRDASCVGGDLEKFCYCH</sequence>
<name>A0A226DEC4_FOLCA</name>
<dbReference type="SUPFAM" id="SSF53649">
    <property type="entry name" value="Alkaline phosphatase-like"/>
    <property type="match status" value="1"/>
</dbReference>